<dbReference type="SUPFAM" id="SSF46894">
    <property type="entry name" value="C-terminal effector domain of the bipartite response regulators"/>
    <property type="match status" value="1"/>
</dbReference>
<dbReference type="PANTHER" id="PTHR43214">
    <property type="entry name" value="TWO-COMPONENT RESPONSE REGULATOR"/>
    <property type="match status" value="1"/>
</dbReference>
<dbReference type="InterPro" id="IPR000792">
    <property type="entry name" value="Tscrpt_reg_LuxR_C"/>
</dbReference>
<evidence type="ECO:0000256" key="4">
    <source>
        <dbReference type="ARBA" id="ARBA00023163"/>
    </source>
</evidence>
<dbReference type="AlphaFoldDB" id="A0A974WJB0"/>
<name>A0A974WJB0_9BACT</name>
<evidence type="ECO:0000259" key="7">
    <source>
        <dbReference type="PROSITE" id="PS50110"/>
    </source>
</evidence>
<dbReference type="GO" id="GO:0006355">
    <property type="term" value="P:regulation of DNA-templated transcription"/>
    <property type="evidence" value="ECO:0007669"/>
    <property type="project" value="InterPro"/>
</dbReference>
<evidence type="ECO:0000259" key="6">
    <source>
        <dbReference type="PROSITE" id="PS50043"/>
    </source>
</evidence>
<dbReference type="Proteomes" id="UP000662783">
    <property type="component" value="Chromosome"/>
</dbReference>
<proteinExistence type="predicted"/>
<evidence type="ECO:0000256" key="3">
    <source>
        <dbReference type="ARBA" id="ARBA00023125"/>
    </source>
</evidence>
<evidence type="ECO:0000256" key="2">
    <source>
        <dbReference type="ARBA" id="ARBA00023015"/>
    </source>
</evidence>
<dbReference type="GO" id="GO:0003677">
    <property type="term" value="F:DNA binding"/>
    <property type="evidence" value="ECO:0007669"/>
    <property type="project" value="UniProtKB-KW"/>
</dbReference>
<evidence type="ECO:0000313" key="9">
    <source>
        <dbReference type="Proteomes" id="UP000662783"/>
    </source>
</evidence>
<keyword evidence="1 5" id="KW-0597">Phosphoprotein</keyword>
<evidence type="ECO:0000256" key="1">
    <source>
        <dbReference type="ARBA" id="ARBA00022553"/>
    </source>
</evidence>
<protein>
    <submittedName>
        <fullName evidence="8">Response regulator transcription factor</fullName>
    </submittedName>
</protein>
<accession>A0A974WJB0</accession>
<dbReference type="PRINTS" id="PR00038">
    <property type="entry name" value="HTHLUXR"/>
</dbReference>
<dbReference type="InterPro" id="IPR001789">
    <property type="entry name" value="Sig_transdc_resp-reg_receiver"/>
</dbReference>
<dbReference type="CDD" id="cd17535">
    <property type="entry name" value="REC_NarL-like"/>
    <property type="match status" value="1"/>
</dbReference>
<dbReference type="RefSeq" id="WP_205723342.1">
    <property type="nucleotide sequence ID" value="NZ_CP070608.1"/>
</dbReference>
<dbReference type="EMBL" id="CP070608">
    <property type="protein sequence ID" value="QSE98828.1"/>
    <property type="molecule type" value="Genomic_DNA"/>
</dbReference>
<dbReference type="GO" id="GO:0000160">
    <property type="term" value="P:phosphorelay signal transduction system"/>
    <property type="evidence" value="ECO:0007669"/>
    <property type="project" value="InterPro"/>
</dbReference>
<dbReference type="PROSITE" id="PS50043">
    <property type="entry name" value="HTH_LUXR_2"/>
    <property type="match status" value="1"/>
</dbReference>
<dbReference type="CDD" id="cd06170">
    <property type="entry name" value="LuxR_C_like"/>
    <property type="match status" value="1"/>
</dbReference>
<dbReference type="SUPFAM" id="SSF52172">
    <property type="entry name" value="CheY-like"/>
    <property type="match status" value="1"/>
</dbReference>
<dbReference type="SMART" id="SM00448">
    <property type="entry name" value="REC"/>
    <property type="match status" value="1"/>
</dbReference>
<feature type="domain" description="Response regulatory" evidence="7">
    <location>
        <begin position="3"/>
        <end position="119"/>
    </location>
</feature>
<keyword evidence="2" id="KW-0805">Transcription regulation</keyword>
<dbReference type="Gene3D" id="3.40.50.2300">
    <property type="match status" value="1"/>
</dbReference>
<dbReference type="PROSITE" id="PS50110">
    <property type="entry name" value="RESPONSE_REGULATORY"/>
    <property type="match status" value="1"/>
</dbReference>
<dbReference type="KEGG" id="fuv:JR347_07040"/>
<dbReference type="InterPro" id="IPR039420">
    <property type="entry name" value="WalR-like"/>
</dbReference>
<gene>
    <name evidence="8" type="ORF">JR347_07040</name>
</gene>
<dbReference type="InterPro" id="IPR011006">
    <property type="entry name" value="CheY-like_superfamily"/>
</dbReference>
<dbReference type="PANTHER" id="PTHR43214:SF41">
    <property type="entry name" value="NITRATE_NITRITE RESPONSE REGULATOR PROTEIN NARP"/>
    <property type="match status" value="1"/>
</dbReference>
<reference evidence="8" key="1">
    <citation type="submission" date="2021-02" db="EMBL/GenBank/DDBJ databases">
        <title>Fulvivirga sp. S481 isolated from sea water.</title>
        <authorList>
            <person name="Bae S.S."/>
            <person name="Baek K."/>
        </authorList>
    </citation>
    <scope>NUCLEOTIDE SEQUENCE</scope>
    <source>
        <strain evidence="8">S481</strain>
    </source>
</reference>
<feature type="modified residue" description="4-aspartylphosphate" evidence="5">
    <location>
        <position position="54"/>
    </location>
</feature>
<keyword evidence="4" id="KW-0804">Transcription</keyword>
<feature type="domain" description="HTH luxR-type" evidence="6">
    <location>
        <begin position="145"/>
        <end position="210"/>
    </location>
</feature>
<keyword evidence="3" id="KW-0238">DNA-binding</keyword>
<sequence>MKTILLIDDHELIRDAIKYYFSDDADYVVKDEATNGEEALELLKNNSYDILICDINMPKMDGMELMENIKRNYPDQKVLVLSMHGDVSAINKMISLGAHGYTLKNSTKQDLKTAIGQILNGENYFSKDVYEAIINRIAKKEPKKRLSLEIELSSREIEVLKLIVAEFTNQEIADQLFISIRTVETHKRNLLEKTGCKNVAGLVMYAVERDLVGSEPTH</sequence>
<organism evidence="8 9">
    <name type="scientific">Fulvivirga lutea</name>
    <dbReference type="NCBI Taxonomy" id="2810512"/>
    <lineage>
        <taxon>Bacteria</taxon>
        <taxon>Pseudomonadati</taxon>
        <taxon>Bacteroidota</taxon>
        <taxon>Cytophagia</taxon>
        <taxon>Cytophagales</taxon>
        <taxon>Fulvivirgaceae</taxon>
        <taxon>Fulvivirga</taxon>
    </lineage>
</organism>
<evidence type="ECO:0000313" key="8">
    <source>
        <dbReference type="EMBL" id="QSE98828.1"/>
    </source>
</evidence>
<evidence type="ECO:0000256" key="5">
    <source>
        <dbReference type="PROSITE-ProRule" id="PRU00169"/>
    </source>
</evidence>
<dbReference type="InterPro" id="IPR058245">
    <property type="entry name" value="NreC/VraR/RcsB-like_REC"/>
</dbReference>
<dbReference type="Pfam" id="PF00072">
    <property type="entry name" value="Response_reg"/>
    <property type="match status" value="1"/>
</dbReference>
<dbReference type="InterPro" id="IPR016032">
    <property type="entry name" value="Sig_transdc_resp-reg_C-effctor"/>
</dbReference>
<keyword evidence="9" id="KW-1185">Reference proteome</keyword>
<dbReference type="SMART" id="SM00421">
    <property type="entry name" value="HTH_LUXR"/>
    <property type="match status" value="1"/>
</dbReference>
<dbReference type="Pfam" id="PF00196">
    <property type="entry name" value="GerE"/>
    <property type="match status" value="1"/>
</dbReference>